<dbReference type="PANTHER" id="PTHR33797">
    <property type="entry name" value="ORGANIC HYDROPEROXIDE RESISTANCE PROTEIN-LIKE"/>
    <property type="match status" value="1"/>
</dbReference>
<dbReference type="SUPFAM" id="SSF82784">
    <property type="entry name" value="OsmC-like"/>
    <property type="match status" value="1"/>
</dbReference>
<dbReference type="InterPro" id="IPR036102">
    <property type="entry name" value="OsmC/Ohrsf"/>
</dbReference>
<reference evidence="3 4" key="1">
    <citation type="journal article" date="2011" name="Stand. Genomic Sci.">
        <title>Complete genome sequence of Deinococcus maricopensis type strain (LB-34).</title>
        <authorList>
            <person name="Pukall R."/>
            <person name="Zeytun A."/>
            <person name="Lucas S."/>
            <person name="Lapidus A."/>
            <person name="Hammon N."/>
            <person name="Deshpande S."/>
            <person name="Nolan M."/>
            <person name="Cheng J.F."/>
            <person name="Pitluck S."/>
            <person name="Liolios K."/>
            <person name="Pagani I."/>
            <person name="Mikhailova N."/>
            <person name="Ivanova N."/>
            <person name="Mavromatis K."/>
            <person name="Pati A."/>
            <person name="Tapia R."/>
            <person name="Han C."/>
            <person name="Goodwin L."/>
            <person name="Chen A."/>
            <person name="Palaniappan K."/>
            <person name="Land M."/>
            <person name="Hauser L."/>
            <person name="Chang Y.J."/>
            <person name="Jeffries C.D."/>
            <person name="Brambilla E.M."/>
            <person name="Rohde M."/>
            <person name="Goker M."/>
            <person name="Detter J.C."/>
            <person name="Woyke T."/>
            <person name="Bristow J."/>
            <person name="Eisen J.A."/>
            <person name="Markowitz V."/>
            <person name="Hugenholtz P."/>
            <person name="Kyrpides N.C."/>
            <person name="Klenk H.P."/>
        </authorList>
    </citation>
    <scope>NUCLEOTIDE SEQUENCE [LARGE SCALE GENOMIC DNA]</scope>
    <source>
        <strain evidence="4">DSM 21211 / LMG 22137 / NRRL B-23946 / LB-34</strain>
    </source>
</reference>
<dbReference type="GO" id="GO:0006979">
    <property type="term" value="P:response to oxidative stress"/>
    <property type="evidence" value="ECO:0007669"/>
    <property type="project" value="InterPro"/>
</dbReference>
<dbReference type="Gene3D" id="3.30.300.20">
    <property type="match status" value="1"/>
</dbReference>
<dbReference type="PANTHER" id="PTHR33797:SF2">
    <property type="entry name" value="ORGANIC HYDROPEROXIDE RESISTANCE PROTEIN-LIKE"/>
    <property type="match status" value="1"/>
</dbReference>
<dbReference type="AlphaFoldDB" id="E8UA80"/>
<dbReference type="EMBL" id="CP002454">
    <property type="protein sequence ID" value="ADV67969.1"/>
    <property type="molecule type" value="Genomic_DNA"/>
</dbReference>
<evidence type="ECO:0000313" key="4">
    <source>
        <dbReference type="Proteomes" id="UP000008635"/>
    </source>
</evidence>
<accession>E8UA80</accession>
<dbReference type="Pfam" id="PF02566">
    <property type="entry name" value="OsmC"/>
    <property type="match status" value="1"/>
</dbReference>
<dbReference type="Proteomes" id="UP000008635">
    <property type="component" value="Chromosome"/>
</dbReference>
<sequence>MSNLYTAEATATGGRAGHARTSDGRLDVDLSVPSEIGGDGGTGTNPEQLFAAGYAACFQGALGVAARRQKVSADNSEVTAKVGLEKEGLGFKLNVEIAVRLPGVERDVAEKLVHAAHEVCPYSNATRGNIDVRLSVID</sequence>
<proteinExistence type="inferred from homology"/>
<dbReference type="NCBIfam" id="TIGR03561">
    <property type="entry name" value="organ_hyd_perox"/>
    <property type="match status" value="1"/>
</dbReference>
<feature type="compositionally biased region" description="Low complexity" evidence="2">
    <location>
        <begin position="1"/>
        <end position="13"/>
    </location>
</feature>
<keyword evidence="4" id="KW-1185">Reference proteome</keyword>
<evidence type="ECO:0000256" key="2">
    <source>
        <dbReference type="SAM" id="MobiDB-lite"/>
    </source>
</evidence>
<gene>
    <name evidence="3" type="ordered locus">Deima_2331</name>
</gene>
<evidence type="ECO:0000313" key="3">
    <source>
        <dbReference type="EMBL" id="ADV67969.1"/>
    </source>
</evidence>
<comment type="similarity">
    <text evidence="1">Belongs to the OsmC/Ohr family.</text>
</comment>
<dbReference type="KEGG" id="dmr:Deima_2331"/>
<dbReference type="InterPro" id="IPR015946">
    <property type="entry name" value="KH_dom-like_a/b"/>
</dbReference>
<dbReference type="RefSeq" id="WP_013557474.1">
    <property type="nucleotide sequence ID" value="NC_014958.1"/>
</dbReference>
<dbReference type="InterPro" id="IPR003718">
    <property type="entry name" value="OsmC/Ohr_fam"/>
</dbReference>
<dbReference type="Gene3D" id="2.20.25.10">
    <property type="match status" value="1"/>
</dbReference>
<evidence type="ECO:0000256" key="1">
    <source>
        <dbReference type="ARBA" id="ARBA00007378"/>
    </source>
</evidence>
<reference evidence="4" key="2">
    <citation type="submission" date="2011-01" db="EMBL/GenBank/DDBJ databases">
        <title>The complete genome of Deinococcus maricopensis DSM 21211.</title>
        <authorList>
            <consortium name="US DOE Joint Genome Institute (JGI-PGF)"/>
            <person name="Lucas S."/>
            <person name="Copeland A."/>
            <person name="Lapidus A."/>
            <person name="Goodwin L."/>
            <person name="Pitluck S."/>
            <person name="Kyrpides N."/>
            <person name="Mavromatis K."/>
            <person name="Pagani I."/>
            <person name="Ivanova N."/>
            <person name="Ovchinnikova G."/>
            <person name="Zeytun A."/>
            <person name="Detter J.C."/>
            <person name="Han C."/>
            <person name="Land M."/>
            <person name="Hauser L."/>
            <person name="Markowitz V."/>
            <person name="Cheng J.-F."/>
            <person name="Hugenholtz P."/>
            <person name="Woyke T."/>
            <person name="Wu D."/>
            <person name="Pukall R."/>
            <person name="Gehrich-Schroeter G."/>
            <person name="Brambilla E."/>
            <person name="Klenk H.-P."/>
            <person name="Eisen J.A."/>
        </authorList>
    </citation>
    <scope>NUCLEOTIDE SEQUENCE [LARGE SCALE GENOMIC DNA]</scope>
    <source>
        <strain evidence="4">DSM 21211 / LMG 22137 / NRRL B-23946 / LB-34</strain>
    </source>
</reference>
<protein>
    <submittedName>
        <fullName evidence="3">Peroxiredoxin, Ohr subfamily</fullName>
    </submittedName>
</protein>
<dbReference type="STRING" id="709986.Deima_2331"/>
<dbReference type="InterPro" id="IPR019953">
    <property type="entry name" value="OHR"/>
</dbReference>
<dbReference type="eggNOG" id="COG1764">
    <property type="taxonomic scope" value="Bacteria"/>
</dbReference>
<dbReference type="HOGENOM" id="CLU_106355_2_1_0"/>
<organism evidence="3 4">
    <name type="scientific">Deinococcus maricopensis (strain DSM 21211 / LMG 22137 / NRRL B-23946 / LB-34)</name>
    <dbReference type="NCBI Taxonomy" id="709986"/>
    <lineage>
        <taxon>Bacteria</taxon>
        <taxon>Thermotogati</taxon>
        <taxon>Deinococcota</taxon>
        <taxon>Deinococci</taxon>
        <taxon>Deinococcales</taxon>
        <taxon>Deinococcaceae</taxon>
        <taxon>Deinococcus</taxon>
    </lineage>
</organism>
<name>E8UA80_DEIML</name>
<dbReference type="OrthoDB" id="9797508at2"/>
<feature type="region of interest" description="Disordered" evidence="2">
    <location>
        <begin position="1"/>
        <end position="25"/>
    </location>
</feature>